<dbReference type="InterPro" id="IPR002559">
    <property type="entry name" value="Transposase_11"/>
</dbReference>
<feature type="domain" description="Transposase InsH N-terminal" evidence="3">
    <location>
        <begin position="20"/>
        <end position="113"/>
    </location>
</feature>
<proteinExistence type="predicted"/>
<dbReference type="PANTHER" id="PTHR33408:SF2">
    <property type="entry name" value="TRANSPOSASE DDE DOMAIN-CONTAINING PROTEIN"/>
    <property type="match status" value="1"/>
</dbReference>
<sequence length="481" mass="55199">MSRYVTSNTDRNQINLIPVSLEELISEDNLARVIDIFADSLDFAKMEFQYAKPKATGRKPYNPADMLKLYLYGYFNGIRTSRKLETECKRNIELMWLLKELKPDYRTIADFRKDNITVLKHVFTHFFLFCHELGLYGKEMIAIDGSKFRANNARKKNLTKGKVTKMLAHFEQSAEQYLELLEHSEDTDETTAVTCSKEDLQLKLAKATQRINELSQLKDQIEAQGEISLTDPEARLMGANNMGFDVAYNMQIAVDAKNHLIAAVDVTNNPADQGQLYQMASQAKQELGATDITVLADKGYYTGECLKQCEQNQITAIVSKQNPPSSTGNPAYTLDKFKYDKDNDWYICPQEQRLYNVSREDSKDKLYHSKACKTCVHKEECTKNKRGRQIIRGEYHEVMARADERLAQNVALYKQRQMIVEHPFGTIKRAMGYTHFLLRGIEKVRGEAVMHCLMYNLKRVLKLLGPENLITSIRRIAALPV</sequence>
<evidence type="ECO:0000313" key="6">
    <source>
        <dbReference type="EMBL" id="XFO65275.1"/>
    </source>
</evidence>
<dbReference type="InterPro" id="IPR047629">
    <property type="entry name" value="IS1182_transpos"/>
</dbReference>
<evidence type="ECO:0000259" key="3">
    <source>
        <dbReference type="Pfam" id="PF05598"/>
    </source>
</evidence>
<evidence type="ECO:0000313" key="7">
    <source>
        <dbReference type="Proteomes" id="UP000216752"/>
    </source>
</evidence>
<feature type="domain" description="Transposase IS4-like" evidence="2">
    <location>
        <begin position="247"/>
        <end position="457"/>
    </location>
</feature>
<dbReference type="Proteomes" id="UP000216752">
    <property type="component" value="Chromosome"/>
</dbReference>
<evidence type="ECO:0000259" key="2">
    <source>
        <dbReference type="Pfam" id="PF01609"/>
    </source>
</evidence>
<name>A0ABZ3IHZ1_9FIRM</name>
<dbReference type="Pfam" id="PF05598">
    <property type="entry name" value="DUF772"/>
    <property type="match status" value="1"/>
</dbReference>
<organism evidence="4 7">
    <name type="scientific">Sporomusa silvacetica DSM 10669</name>
    <dbReference type="NCBI Taxonomy" id="1123289"/>
    <lineage>
        <taxon>Bacteria</taxon>
        <taxon>Bacillati</taxon>
        <taxon>Bacillota</taxon>
        <taxon>Negativicutes</taxon>
        <taxon>Selenomonadales</taxon>
        <taxon>Sporomusaceae</taxon>
        <taxon>Sporomusa</taxon>
    </lineage>
</organism>
<gene>
    <name evidence="4" type="ORF">SPSIL_013790</name>
    <name evidence="5" type="ORF">SPSIL_013810</name>
    <name evidence="6" type="ORF">SPSIL_013840</name>
</gene>
<dbReference type="Pfam" id="PF01609">
    <property type="entry name" value="DDE_Tnp_1"/>
    <property type="match status" value="1"/>
</dbReference>
<evidence type="ECO:0000256" key="1">
    <source>
        <dbReference type="SAM" id="Coils"/>
    </source>
</evidence>
<keyword evidence="7" id="KW-1185">Reference proteome</keyword>
<dbReference type="EMBL" id="CP155573">
    <property type="protein sequence ID" value="XFO65275.1"/>
    <property type="molecule type" value="Genomic_DNA"/>
</dbReference>
<protein>
    <submittedName>
        <fullName evidence="4">IS1182 family transposase ISPa90</fullName>
    </submittedName>
</protein>
<reference evidence="4 7" key="1">
    <citation type="submission" date="2024-05" db="EMBL/GenBank/DDBJ databases">
        <title>Isolation and characterization of Sporomusa carbonis sp. nov., a carboxydotrophic hydrogenogen in the genus of Sporomusa isolated from a charcoal burning pile.</title>
        <authorList>
            <person name="Boeer T."/>
            <person name="Rosenbaum F."/>
            <person name="Eysell L."/>
            <person name="Mueller V."/>
            <person name="Daniel R."/>
            <person name="Poehlein A."/>
        </authorList>
    </citation>
    <scope>NUCLEOTIDE SEQUENCE [LARGE SCALE GENOMIC DNA]</scope>
    <source>
        <strain evidence="4 7">DSM 10669</strain>
    </source>
</reference>
<evidence type="ECO:0000313" key="5">
    <source>
        <dbReference type="EMBL" id="XFO65272.1"/>
    </source>
</evidence>
<dbReference type="InterPro" id="IPR008490">
    <property type="entry name" value="Transposase_InsH_N"/>
</dbReference>
<keyword evidence="1" id="KW-0175">Coiled coil</keyword>
<feature type="coiled-coil region" evidence="1">
    <location>
        <begin position="197"/>
        <end position="224"/>
    </location>
</feature>
<dbReference type="NCBIfam" id="NF033551">
    <property type="entry name" value="transpos_IS1182"/>
    <property type="match status" value="1"/>
</dbReference>
<dbReference type="EMBL" id="CP155573">
    <property type="protein sequence ID" value="XFO65270.1"/>
    <property type="molecule type" value="Genomic_DNA"/>
</dbReference>
<accession>A0ABZ3IHZ1</accession>
<dbReference type="RefSeq" id="WP_094605629.1">
    <property type="nucleotide sequence ID" value="NZ_CP155573.1"/>
</dbReference>
<dbReference type="EMBL" id="CP155573">
    <property type="protein sequence ID" value="XFO65272.1"/>
    <property type="molecule type" value="Genomic_DNA"/>
</dbReference>
<evidence type="ECO:0000313" key="4">
    <source>
        <dbReference type="EMBL" id="XFO65270.1"/>
    </source>
</evidence>
<dbReference type="PANTHER" id="PTHR33408">
    <property type="entry name" value="TRANSPOSASE"/>
    <property type="match status" value="1"/>
</dbReference>